<comment type="caution">
    <text evidence="3">The sequence shown here is derived from an EMBL/GenBank/DDBJ whole genome shotgun (WGS) entry which is preliminary data.</text>
</comment>
<sequence>MAPRDEPIRLGMFLKLVGVADTGGHARALLLDDAVTVNGEPETRRGRQLQVGDVVVVDLPGGPVQAVVELDDDE</sequence>
<evidence type="ECO:0000313" key="2">
    <source>
        <dbReference type="EMBL" id="GIG33892.1"/>
    </source>
</evidence>
<dbReference type="RefSeq" id="WP_140460531.1">
    <property type="nucleotide sequence ID" value="NZ_BAABFI010000021.1"/>
</dbReference>
<evidence type="ECO:0000256" key="1">
    <source>
        <dbReference type="PROSITE-ProRule" id="PRU00182"/>
    </source>
</evidence>
<evidence type="ECO:0000313" key="3">
    <source>
        <dbReference type="EMBL" id="NYD84466.1"/>
    </source>
</evidence>
<keyword evidence="1" id="KW-0694">RNA-binding</keyword>
<dbReference type="GO" id="GO:0003723">
    <property type="term" value="F:RNA binding"/>
    <property type="evidence" value="ECO:0007669"/>
    <property type="project" value="UniProtKB-KW"/>
</dbReference>
<dbReference type="Proteomes" id="UP000618382">
    <property type="component" value="Unassembled WGS sequence"/>
</dbReference>
<dbReference type="CDD" id="cd00165">
    <property type="entry name" value="S4"/>
    <property type="match status" value="1"/>
</dbReference>
<gene>
    <name evidence="3" type="ORF">BKA21_000015</name>
    <name evidence="2" type="ORF">Col01nite_30510</name>
</gene>
<dbReference type="AlphaFoldDB" id="A0A7Y9FEC4"/>
<keyword evidence="5" id="KW-1185">Reference proteome</keyword>
<dbReference type="Pfam" id="PF13275">
    <property type="entry name" value="S4_2"/>
    <property type="match status" value="1"/>
</dbReference>
<dbReference type="EMBL" id="JACCBK010000001">
    <property type="protein sequence ID" value="NYD84466.1"/>
    <property type="molecule type" value="Genomic_DNA"/>
</dbReference>
<evidence type="ECO:0000313" key="4">
    <source>
        <dbReference type="Proteomes" id="UP000577956"/>
    </source>
</evidence>
<organism evidence="3 4">
    <name type="scientific">Cellulomonas oligotrophica</name>
    <dbReference type="NCBI Taxonomy" id="931536"/>
    <lineage>
        <taxon>Bacteria</taxon>
        <taxon>Bacillati</taxon>
        <taxon>Actinomycetota</taxon>
        <taxon>Actinomycetes</taxon>
        <taxon>Micrococcales</taxon>
        <taxon>Cellulomonadaceae</taxon>
        <taxon>Cellulomonas</taxon>
    </lineage>
</organism>
<dbReference type="Proteomes" id="UP000577956">
    <property type="component" value="Unassembled WGS sequence"/>
</dbReference>
<accession>A0A7Y9FEC4</accession>
<dbReference type="EMBL" id="BONN01000010">
    <property type="protein sequence ID" value="GIG33892.1"/>
    <property type="molecule type" value="Genomic_DNA"/>
</dbReference>
<dbReference type="InterPro" id="IPR036986">
    <property type="entry name" value="S4_RNA-bd_sf"/>
</dbReference>
<protein>
    <submittedName>
        <fullName evidence="3">Ribosome-associated protein</fullName>
    </submittedName>
</protein>
<name>A0A7Y9FEC4_9CELL</name>
<dbReference type="PROSITE" id="PS50889">
    <property type="entry name" value="S4"/>
    <property type="match status" value="1"/>
</dbReference>
<dbReference type="SUPFAM" id="SSF55174">
    <property type="entry name" value="Alpha-L RNA-binding motif"/>
    <property type="match status" value="1"/>
</dbReference>
<reference evidence="3 4" key="1">
    <citation type="submission" date="2020-07" db="EMBL/GenBank/DDBJ databases">
        <title>Sequencing the genomes of 1000 actinobacteria strains.</title>
        <authorList>
            <person name="Klenk H.-P."/>
        </authorList>
    </citation>
    <scope>NUCLEOTIDE SEQUENCE [LARGE SCALE GENOMIC DNA]</scope>
    <source>
        <strain evidence="3 4">DSM 24482</strain>
    </source>
</reference>
<dbReference type="Gene3D" id="3.10.290.10">
    <property type="entry name" value="RNA-binding S4 domain"/>
    <property type="match status" value="1"/>
</dbReference>
<proteinExistence type="predicted"/>
<evidence type="ECO:0000313" key="5">
    <source>
        <dbReference type="Proteomes" id="UP000618382"/>
    </source>
</evidence>
<reference evidence="2 5" key="2">
    <citation type="submission" date="2021-01" db="EMBL/GenBank/DDBJ databases">
        <title>Whole genome shotgun sequence of Cellulomonas oligotrophica NBRC 109435.</title>
        <authorList>
            <person name="Komaki H."/>
            <person name="Tamura T."/>
        </authorList>
    </citation>
    <scope>NUCLEOTIDE SEQUENCE [LARGE SCALE GENOMIC DNA]</scope>
    <source>
        <strain evidence="2 5">NBRC 109435</strain>
    </source>
</reference>